<name>A0ABX9UHN4_9BACT</name>
<evidence type="ECO:0000256" key="3">
    <source>
        <dbReference type="ARBA" id="ARBA00022842"/>
    </source>
</evidence>
<dbReference type="InterPro" id="IPR013341">
    <property type="entry name" value="Mandelate_racemase_N_dom"/>
</dbReference>
<dbReference type="Proteomes" id="UP000279669">
    <property type="component" value="Unassembled WGS sequence"/>
</dbReference>
<reference evidence="7 8" key="1">
    <citation type="submission" date="2018-10" db="EMBL/GenBank/DDBJ databases">
        <title>Genomic Encyclopedia of Type Strains, Phase IV (KMG-IV): sequencing the most valuable type-strain genomes for metagenomic binning, comparative biology and taxonomic classification.</title>
        <authorList>
            <person name="Goeker M."/>
        </authorList>
    </citation>
    <scope>NUCLEOTIDE SEQUENCE [LARGE SCALE GENOMIC DNA]</scope>
    <source>
        <strain evidence="7 8">DSM 13574</strain>
    </source>
</reference>
<sequence>MFKNLMEGGEMKITDLKFEKIKIKLKKPFVISRGATEYCESIIVKITTNEGYYGFGEATPSRSVTGETIDSVATVLKTFKEILIGQDPLAIERIHYILNKAIAGNTAAKAAVDIALYDIKGKVMQAPVYKILGGFENKVQTDITIGIGAPQEMANEAKESVDRGFNILKIKTGINLKNDVEAIRLIRKNAGDNIRMKIDANQGWNIHDTLTAIKTLENYNIEAVEQPLADWDFDGSALLRKKADMKIILDESVHNAHDAMHAIKKDSADMINIKLMKSGGLYEAEKINAIAESAGINCMVGCMVETKVALTAGASLVAAKRNITDADLDSFMYYEEFEGIKGGFEVEGDTIILSNKPGLGIEINM</sequence>
<evidence type="ECO:0000313" key="8">
    <source>
        <dbReference type="Proteomes" id="UP000279669"/>
    </source>
</evidence>
<dbReference type="Gene3D" id="3.30.390.10">
    <property type="entry name" value="Enolase-like, N-terminal domain"/>
    <property type="match status" value="1"/>
</dbReference>
<evidence type="ECO:0000313" key="7">
    <source>
        <dbReference type="EMBL" id="RMA76672.1"/>
    </source>
</evidence>
<keyword evidence="4 5" id="KW-0413">Isomerase</keyword>
<dbReference type="SFLD" id="SFLDS00001">
    <property type="entry name" value="Enolase"/>
    <property type="match status" value="1"/>
</dbReference>
<dbReference type="PANTHER" id="PTHR48073">
    <property type="entry name" value="O-SUCCINYLBENZOATE SYNTHASE-RELATED"/>
    <property type="match status" value="1"/>
</dbReference>
<dbReference type="SUPFAM" id="SSF54826">
    <property type="entry name" value="Enolase N-terminal domain-like"/>
    <property type="match status" value="1"/>
</dbReference>
<dbReference type="EC" id="5.1.1.-" evidence="5"/>
<comment type="similarity">
    <text evidence="1 5">Belongs to the mandelate racemase/muconate lactonizing enzyme family.</text>
</comment>
<dbReference type="Pfam" id="PF13378">
    <property type="entry name" value="MR_MLE_C"/>
    <property type="match status" value="1"/>
</dbReference>
<proteinExistence type="inferred from homology"/>
<dbReference type="PANTHER" id="PTHR48073:SF2">
    <property type="entry name" value="O-SUCCINYLBENZOATE SYNTHASE"/>
    <property type="match status" value="1"/>
</dbReference>
<comment type="caution">
    <text evidence="7">The sequence shown here is derived from an EMBL/GenBank/DDBJ whole genome shotgun (WGS) entry which is preliminary data.</text>
</comment>
<dbReference type="SUPFAM" id="SSF51604">
    <property type="entry name" value="Enolase C-terminal domain-like"/>
    <property type="match status" value="1"/>
</dbReference>
<evidence type="ECO:0000256" key="5">
    <source>
        <dbReference type="RuleBase" id="RU366006"/>
    </source>
</evidence>
<dbReference type="InterPro" id="IPR029017">
    <property type="entry name" value="Enolase-like_N"/>
</dbReference>
<comment type="cofactor">
    <cofactor evidence="5">
        <name>Mg(2+)</name>
        <dbReference type="ChEBI" id="CHEBI:18420"/>
    </cofactor>
    <text evidence="5">Binds 1 Mg(2+) ion per subunit.</text>
</comment>
<dbReference type="SMART" id="SM00922">
    <property type="entry name" value="MR_MLE"/>
    <property type="match status" value="1"/>
</dbReference>
<feature type="domain" description="Mandelate racemase/muconate lactonizing enzyme C-terminal" evidence="6">
    <location>
        <begin position="150"/>
        <end position="246"/>
    </location>
</feature>
<accession>A0ABX9UHN4</accession>
<gene>
    <name evidence="7" type="ORF">C8D75_0326</name>
</gene>
<keyword evidence="8" id="KW-1185">Reference proteome</keyword>
<dbReference type="InterPro" id="IPR036849">
    <property type="entry name" value="Enolase-like_C_sf"/>
</dbReference>
<dbReference type="InterPro" id="IPR034603">
    <property type="entry name" value="Dipeptide_epimerase"/>
</dbReference>
<keyword evidence="2 5" id="KW-0479">Metal-binding</keyword>
<dbReference type="SFLD" id="SFLDF00009">
    <property type="entry name" value="o-succinylbenzoate_synthase"/>
    <property type="match status" value="1"/>
</dbReference>
<evidence type="ECO:0000256" key="1">
    <source>
        <dbReference type="ARBA" id="ARBA00008031"/>
    </source>
</evidence>
<protein>
    <recommendedName>
        <fullName evidence="5">Dipeptide epimerase</fullName>
        <ecNumber evidence="5">5.1.1.-</ecNumber>
    </recommendedName>
</protein>
<dbReference type="Gene3D" id="3.20.20.120">
    <property type="entry name" value="Enolase-like C-terminal domain"/>
    <property type="match status" value="1"/>
</dbReference>
<evidence type="ECO:0000256" key="4">
    <source>
        <dbReference type="ARBA" id="ARBA00023235"/>
    </source>
</evidence>
<dbReference type="SFLD" id="SFLDG00180">
    <property type="entry name" value="muconate_cycloisomerase"/>
    <property type="match status" value="1"/>
</dbReference>
<dbReference type="EMBL" id="REFG01000001">
    <property type="protein sequence ID" value="RMA76672.1"/>
    <property type="molecule type" value="Genomic_DNA"/>
</dbReference>
<keyword evidence="3 5" id="KW-0460">Magnesium</keyword>
<organism evidence="7 8">
    <name type="scientific">Petrotoga olearia</name>
    <dbReference type="NCBI Taxonomy" id="156203"/>
    <lineage>
        <taxon>Bacteria</taxon>
        <taxon>Thermotogati</taxon>
        <taxon>Thermotogota</taxon>
        <taxon>Thermotogae</taxon>
        <taxon>Petrotogales</taxon>
        <taxon>Petrotogaceae</taxon>
        <taxon>Petrotoga</taxon>
    </lineage>
</organism>
<evidence type="ECO:0000259" key="6">
    <source>
        <dbReference type="SMART" id="SM00922"/>
    </source>
</evidence>
<dbReference type="Pfam" id="PF02746">
    <property type="entry name" value="MR_MLE_N"/>
    <property type="match status" value="1"/>
</dbReference>
<dbReference type="CDD" id="cd03319">
    <property type="entry name" value="L-Ala-DL-Glu_epimerase"/>
    <property type="match status" value="1"/>
</dbReference>
<dbReference type="InterPro" id="IPR013342">
    <property type="entry name" value="Mandelate_racemase_C"/>
</dbReference>
<dbReference type="InterPro" id="IPR029065">
    <property type="entry name" value="Enolase_C-like"/>
</dbReference>
<evidence type="ECO:0000256" key="2">
    <source>
        <dbReference type="ARBA" id="ARBA00022723"/>
    </source>
</evidence>